<proteinExistence type="predicted"/>
<accession>A0A918M6M0</accession>
<keyword evidence="2" id="KW-1185">Reference proteome</keyword>
<dbReference type="Proteomes" id="UP000636661">
    <property type="component" value="Unassembled WGS sequence"/>
</dbReference>
<sequence>MPRSCQTHPQLVPVPIPDAVAVLIGQQMPEHVARAEREAVNQAFNISLCRSPQYAEAREWALSDLARANKVLGAYNPGLIVKAVAA</sequence>
<evidence type="ECO:0000313" key="2">
    <source>
        <dbReference type="Proteomes" id="UP000636661"/>
    </source>
</evidence>
<dbReference type="EMBL" id="BMTP01000012">
    <property type="protein sequence ID" value="GGU52093.1"/>
    <property type="molecule type" value="Genomic_DNA"/>
</dbReference>
<evidence type="ECO:0000313" key="1">
    <source>
        <dbReference type="EMBL" id="GGU52093.1"/>
    </source>
</evidence>
<gene>
    <name evidence="1" type="ORF">GCM10010274_46260</name>
</gene>
<comment type="caution">
    <text evidence="1">The sequence shown here is derived from an EMBL/GenBank/DDBJ whole genome shotgun (WGS) entry which is preliminary data.</text>
</comment>
<reference evidence="1" key="2">
    <citation type="submission" date="2020-09" db="EMBL/GenBank/DDBJ databases">
        <authorList>
            <person name="Sun Q."/>
            <person name="Ohkuma M."/>
        </authorList>
    </citation>
    <scope>NUCLEOTIDE SEQUENCE</scope>
    <source>
        <strain evidence="1">JCM 4391</strain>
    </source>
</reference>
<name>A0A918M6M0_9ACTN</name>
<organism evidence="1 2">
    <name type="scientific">Streptomyces lavendofoliae</name>
    <dbReference type="NCBI Taxonomy" id="67314"/>
    <lineage>
        <taxon>Bacteria</taxon>
        <taxon>Bacillati</taxon>
        <taxon>Actinomycetota</taxon>
        <taxon>Actinomycetes</taxon>
        <taxon>Kitasatosporales</taxon>
        <taxon>Streptomycetaceae</taxon>
        <taxon>Streptomyces</taxon>
    </lineage>
</organism>
<reference evidence="1" key="1">
    <citation type="journal article" date="2014" name="Int. J. Syst. Evol. Microbiol.">
        <title>Complete genome sequence of Corynebacterium casei LMG S-19264T (=DSM 44701T), isolated from a smear-ripened cheese.</title>
        <authorList>
            <consortium name="US DOE Joint Genome Institute (JGI-PGF)"/>
            <person name="Walter F."/>
            <person name="Albersmeier A."/>
            <person name="Kalinowski J."/>
            <person name="Ruckert C."/>
        </authorList>
    </citation>
    <scope>NUCLEOTIDE SEQUENCE</scope>
    <source>
        <strain evidence="1">JCM 4391</strain>
    </source>
</reference>
<protein>
    <submittedName>
        <fullName evidence="1">Uncharacterized protein</fullName>
    </submittedName>
</protein>
<dbReference type="RefSeq" id="WP_189552873.1">
    <property type="nucleotide sequence ID" value="NZ_BMTP01000012.1"/>
</dbReference>
<dbReference type="AlphaFoldDB" id="A0A918M6M0"/>